<keyword evidence="1" id="KW-0812">Transmembrane</keyword>
<sequence>MQVIERSTVLEATAVAVWAAVKTPSAFRRVTRGILAMPVIGGRQDDWHEGETVVGWVFLFGFLPFSRHHLHIARIDDATRIMSSREHGGLISVWNHDIEVVPIGQGACRYTDRIEIEAGIVTSLVVLYARWFYRMRQRRWRALAKRMS</sequence>
<name>A0A6J7PJN5_9ZZZZ</name>
<organism evidence="2">
    <name type="scientific">freshwater metagenome</name>
    <dbReference type="NCBI Taxonomy" id="449393"/>
    <lineage>
        <taxon>unclassified sequences</taxon>
        <taxon>metagenomes</taxon>
        <taxon>ecological metagenomes</taxon>
    </lineage>
</organism>
<keyword evidence="1" id="KW-0472">Membrane</keyword>
<accession>A0A6J7PJN5</accession>
<dbReference type="Gene3D" id="3.30.530.20">
    <property type="match status" value="1"/>
</dbReference>
<reference evidence="2" key="1">
    <citation type="submission" date="2020-05" db="EMBL/GenBank/DDBJ databases">
        <authorList>
            <person name="Chiriac C."/>
            <person name="Salcher M."/>
            <person name="Ghai R."/>
            <person name="Kavagutti S V."/>
        </authorList>
    </citation>
    <scope>NUCLEOTIDE SEQUENCE</scope>
</reference>
<dbReference type="InterPro" id="IPR023393">
    <property type="entry name" value="START-like_dom_sf"/>
</dbReference>
<dbReference type="SUPFAM" id="SSF55961">
    <property type="entry name" value="Bet v1-like"/>
    <property type="match status" value="1"/>
</dbReference>
<dbReference type="EMBL" id="CAFBPC010000115">
    <property type="protein sequence ID" value="CAB5005577.1"/>
    <property type="molecule type" value="Genomic_DNA"/>
</dbReference>
<protein>
    <submittedName>
        <fullName evidence="2">Unannotated protein</fullName>
    </submittedName>
</protein>
<dbReference type="AlphaFoldDB" id="A0A6J7PJN5"/>
<evidence type="ECO:0000256" key="1">
    <source>
        <dbReference type="SAM" id="Phobius"/>
    </source>
</evidence>
<keyword evidence="1" id="KW-1133">Transmembrane helix</keyword>
<gene>
    <name evidence="2" type="ORF">UFOPK4057_00594</name>
</gene>
<proteinExistence type="predicted"/>
<evidence type="ECO:0000313" key="2">
    <source>
        <dbReference type="EMBL" id="CAB5005577.1"/>
    </source>
</evidence>
<feature type="transmembrane region" description="Helical" evidence="1">
    <location>
        <begin position="116"/>
        <end position="133"/>
    </location>
</feature>